<dbReference type="Proteomes" id="UP000318681">
    <property type="component" value="Unassembled WGS sequence"/>
</dbReference>
<gene>
    <name evidence="2" type="ORF">FOY91_02020</name>
</gene>
<protein>
    <submittedName>
        <fullName evidence="2">Phosphotransferase</fullName>
    </submittedName>
</protein>
<dbReference type="InterPro" id="IPR051678">
    <property type="entry name" value="AGP_Transferase"/>
</dbReference>
<comment type="caution">
    <text evidence="2">The sequence shown here is derived from an EMBL/GenBank/DDBJ whole genome shotgun (WGS) entry which is preliminary data.</text>
</comment>
<name>A0A558RCQ0_9SPHN</name>
<keyword evidence="2" id="KW-0808">Transferase</keyword>
<dbReference type="AlphaFoldDB" id="A0A558RCQ0"/>
<feature type="domain" description="Aminoglycoside phosphotransferase" evidence="1">
    <location>
        <begin position="71"/>
        <end position="258"/>
    </location>
</feature>
<dbReference type="Pfam" id="PF01636">
    <property type="entry name" value="APH"/>
    <property type="match status" value="1"/>
</dbReference>
<dbReference type="OrthoDB" id="7510553at2"/>
<dbReference type="EMBL" id="VNIM01000004">
    <property type="protein sequence ID" value="TVV77128.1"/>
    <property type="molecule type" value="Genomic_DNA"/>
</dbReference>
<dbReference type="InterPro" id="IPR011009">
    <property type="entry name" value="Kinase-like_dom_sf"/>
</dbReference>
<accession>A0A558RCQ0</accession>
<dbReference type="SUPFAM" id="SSF56112">
    <property type="entry name" value="Protein kinase-like (PK-like)"/>
    <property type="match status" value="1"/>
</dbReference>
<dbReference type="GO" id="GO:0016740">
    <property type="term" value="F:transferase activity"/>
    <property type="evidence" value="ECO:0007669"/>
    <property type="project" value="UniProtKB-KW"/>
</dbReference>
<sequence>MSDTAGTPDYDDAAVARLRGFVEEIAGGRIVRMERQVRWRPAWFVDVERADGTPLHLHLRGDRSGDVAIFPELKREADIQRILADHGIPVPKVHGFCADPPCTVMDAIGGTRDFSGLDRAEKSAVGRSFMQAVAAMHALPTAPFEAVGVERPEGAEAIALVGLEAYLPHYRRTKSRPEPLLEFVIGWLRRNVPTHRTAATYIQFDSGQFLVEDGKMTGLYDFEFSMIGDPMTDIATIGMRDSYEPLGAPLAELVRYYEEASGEPVDHQAILFHVLQFSTLGTMQFTGTVGAPKPGDPHAVYLQFDLALRRSIVLALSALSGVALPDLPPLPEQPGGNSPLIAKLVDTLAGVRPLEPIDAAQKVQATELAEWISRIDRHGAVVSAADSADVVAYLGEDADDWPAALEARVLAAGPAEDAALIRLLAAIEGRRLQMFGPTAIGAAAMAVVLPKTR</sequence>
<dbReference type="InterPro" id="IPR002575">
    <property type="entry name" value="Aminoglycoside_PTrfase"/>
</dbReference>
<evidence type="ECO:0000313" key="2">
    <source>
        <dbReference type="EMBL" id="TVV77128.1"/>
    </source>
</evidence>
<evidence type="ECO:0000313" key="3">
    <source>
        <dbReference type="Proteomes" id="UP000318681"/>
    </source>
</evidence>
<dbReference type="PANTHER" id="PTHR21310">
    <property type="entry name" value="AMINOGLYCOSIDE PHOSPHOTRANSFERASE-RELATED-RELATED"/>
    <property type="match status" value="1"/>
</dbReference>
<dbReference type="RefSeq" id="WP_145147601.1">
    <property type="nucleotide sequence ID" value="NZ_VNIM01000004.1"/>
</dbReference>
<dbReference type="Gene3D" id="3.90.1200.10">
    <property type="match status" value="1"/>
</dbReference>
<organism evidence="2 3">
    <name type="scientific">Alterirhizorhabdus solaris</name>
    <dbReference type="NCBI Taxonomy" id="2529389"/>
    <lineage>
        <taxon>Bacteria</taxon>
        <taxon>Pseudomonadati</taxon>
        <taxon>Pseudomonadota</taxon>
        <taxon>Alphaproteobacteria</taxon>
        <taxon>Sphingomonadales</taxon>
        <taxon>Rhizorhabdaceae</taxon>
        <taxon>Alterirhizorhabdus</taxon>
    </lineage>
</organism>
<keyword evidence="3" id="KW-1185">Reference proteome</keyword>
<evidence type="ECO:0000259" key="1">
    <source>
        <dbReference type="Pfam" id="PF01636"/>
    </source>
</evidence>
<proteinExistence type="predicted"/>
<reference evidence="2 3" key="1">
    <citation type="submission" date="2019-07" db="EMBL/GenBank/DDBJ databases">
        <title>Sphingomonas solaris sp. nov., isolated from a solar panel from Boston, Massachusetts.</title>
        <authorList>
            <person name="Tanner K."/>
            <person name="Pascual J."/>
            <person name="Mancuso C."/>
            <person name="Pereto J."/>
            <person name="Khalil A."/>
            <person name="Vilanova C."/>
        </authorList>
    </citation>
    <scope>NUCLEOTIDE SEQUENCE [LARGE SCALE GENOMIC DNA]</scope>
    <source>
        <strain evidence="2 3">R4DWN</strain>
    </source>
</reference>